<protein>
    <submittedName>
        <fullName evidence="1">Uncharacterized protein</fullName>
    </submittedName>
</protein>
<comment type="caution">
    <text evidence="1">The sequence shown here is derived from an EMBL/GenBank/DDBJ whole genome shotgun (WGS) entry which is preliminary data.</text>
</comment>
<sequence>MAQPSQRPTQGGSAAWNVDLLHCSPGGSVFESIFRPWILYSQAEERLRNPYLENYQSPPCENCCQLSFLTPCYISKQRAKIRNKFGIAGSSGNDWMVACCCPCCALVQHDNEIESRNPKMRQNVDTQGYQANTNSMVMPERGSWYNSGDMAADMHRQSQR</sequence>
<dbReference type="Proteomes" id="UP001163324">
    <property type="component" value="Chromosome 5"/>
</dbReference>
<name>A0ACC0UYI0_9HYPO</name>
<reference evidence="1" key="1">
    <citation type="submission" date="2022-10" db="EMBL/GenBank/DDBJ databases">
        <title>Complete Genome of Trichothecium roseum strain YXFP-22015, a Plant Pathogen Isolated from Citrus.</title>
        <authorList>
            <person name="Wang Y."/>
            <person name="Zhu L."/>
        </authorList>
    </citation>
    <scope>NUCLEOTIDE SEQUENCE</scope>
    <source>
        <strain evidence="1">YXFP-22015</strain>
    </source>
</reference>
<dbReference type="EMBL" id="CM047944">
    <property type="protein sequence ID" value="KAI9899212.1"/>
    <property type="molecule type" value="Genomic_DNA"/>
</dbReference>
<evidence type="ECO:0000313" key="1">
    <source>
        <dbReference type="EMBL" id="KAI9899212.1"/>
    </source>
</evidence>
<keyword evidence="2" id="KW-1185">Reference proteome</keyword>
<organism evidence="1 2">
    <name type="scientific">Trichothecium roseum</name>
    <dbReference type="NCBI Taxonomy" id="47278"/>
    <lineage>
        <taxon>Eukaryota</taxon>
        <taxon>Fungi</taxon>
        <taxon>Dikarya</taxon>
        <taxon>Ascomycota</taxon>
        <taxon>Pezizomycotina</taxon>
        <taxon>Sordariomycetes</taxon>
        <taxon>Hypocreomycetidae</taxon>
        <taxon>Hypocreales</taxon>
        <taxon>Hypocreales incertae sedis</taxon>
        <taxon>Trichothecium</taxon>
    </lineage>
</organism>
<gene>
    <name evidence="1" type="ORF">N3K66_005673</name>
</gene>
<proteinExistence type="predicted"/>
<accession>A0ACC0UYI0</accession>
<evidence type="ECO:0000313" key="2">
    <source>
        <dbReference type="Proteomes" id="UP001163324"/>
    </source>
</evidence>